<evidence type="ECO:0000256" key="2">
    <source>
        <dbReference type="ARBA" id="ARBA00022531"/>
    </source>
</evidence>
<evidence type="ECO:0000256" key="3">
    <source>
        <dbReference type="ARBA" id="ARBA00022692"/>
    </source>
</evidence>
<keyword evidence="3 7" id="KW-0812">Transmembrane</keyword>
<evidence type="ECO:0000256" key="6">
    <source>
        <dbReference type="ARBA" id="ARBA00023276"/>
    </source>
</evidence>
<comment type="subcellular location">
    <subcellularLocation>
        <location evidence="1">Membrane</location>
        <topology evidence="1">Single-pass membrane protein</topology>
    </subcellularLocation>
    <subcellularLocation>
        <location evidence="7">Plastid</location>
        <location evidence="7">Chloroplast thylakoid membrane</location>
        <topology evidence="7">Single-pass membrane protein</topology>
    </subcellularLocation>
</comment>
<keyword evidence="2 7" id="KW-0602">Photosynthesis</keyword>
<dbReference type="GO" id="GO:0009535">
    <property type="term" value="C:chloroplast thylakoid membrane"/>
    <property type="evidence" value="ECO:0007669"/>
    <property type="project" value="UniProtKB-SubCell"/>
</dbReference>
<comment type="similarity">
    <text evidence="7">Belongs to the Psb30/Ycf12 family.</text>
</comment>
<dbReference type="HAMAP" id="MF_01329">
    <property type="entry name" value="PSII_Psb30_Ycf12"/>
    <property type="match status" value="1"/>
</dbReference>
<accession>B7T219</accession>
<feature type="transmembrane region" description="Helical" evidence="7">
    <location>
        <begin position="6"/>
        <end position="28"/>
    </location>
</feature>
<dbReference type="GeneID" id="7056076"/>
<keyword evidence="4 7" id="KW-1133">Transmembrane helix</keyword>
<organism evidence="8">
    <name type="scientific">Vaucheria litorea</name>
    <name type="common">Yellow-green alga</name>
    <dbReference type="NCBI Taxonomy" id="109269"/>
    <lineage>
        <taxon>Eukaryota</taxon>
        <taxon>Sar</taxon>
        <taxon>Stramenopiles</taxon>
        <taxon>Ochrophyta</taxon>
        <taxon>PX clade</taxon>
        <taxon>Xanthophyceae</taxon>
        <taxon>Vaucheriales</taxon>
        <taxon>Vaucheriaceae</taxon>
        <taxon>Vaucheria</taxon>
    </lineage>
</organism>
<gene>
    <name evidence="7 8" type="primary">ycf12</name>
    <name evidence="7" type="synonym">psb30</name>
</gene>
<protein>
    <recommendedName>
        <fullName evidence="7">Photosystem II reaction center protein Psb30</fullName>
    </recommendedName>
    <alternativeName>
        <fullName evidence="7">Photosystem II reaction center protein Ycf12</fullName>
    </alternativeName>
</protein>
<dbReference type="EMBL" id="EU912438">
    <property type="protein sequence ID" value="ACF70985.1"/>
    <property type="molecule type" value="Genomic_DNA"/>
</dbReference>
<proteinExistence type="inferred from homology"/>
<comment type="subunit">
    <text evidence="7">PSII is composed of 1 copy each of membrane proteins PsbA, PsbB, PsbC, PsbD, PsbE, PsbF, PsbH, PsbI, PsbJ, PsbK, PsbL, PsbM, PsbT, PsbX, PsbY, PsbZ, Psb30/Ycf12, peripheral proteins of the oxygen-evolving complex and a large number of cofactors. It forms dimeric complexes.</text>
</comment>
<keyword evidence="5 7" id="KW-0472">Membrane</keyword>
<keyword evidence="8" id="KW-0934">Plastid</keyword>
<sequence length="33" mass="3492">MNWQVIAQLLSATAILLAGPIAIVLIAFKKGNL</sequence>
<name>B7T219_VAULI</name>
<dbReference type="NCBIfam" id="NF010239">
    <property type="entry name" value="PRK13686.1"/>
    <property type="match status" value="1"/>
</dbReference>
<dbReference type="AlphaFoldDB" id="B7T219"/>
<dbReference type="GO" id="GO:0015979">
    <property type="term" value="P:photosynthesis"/>
    <property type="evidence" value="ECO:0007669"/>
    <property type="project" value="UniProtKB-KW"/>
</dbReference>
<comment type="function">
    <text evidence="7">A core subunit of photosystem II (PSII), probably helps stabilize the reaction center.</text>
</comment>
<dbReference type="InterPro" id="IPR010284">
    <property type="entry name" value="PSII_Ycf12_core-subunit"/>
</dbReference>
<evidence type="ECO:0000256" key="1">
    <source>
        <dbReference type="ARBA" id="ARBA00004167"/>
    </source>
</evidence>
<reference evidence="8" key="1">
    <citation type="journal article" date="2008" name="Proc. Natl. Acad. Sci. U.S.A.">
        <title>Horizontal gene transfer of the algal nuclear gene psbO to the photosynthetic sea slug Elysia chlorotica.</title>
        <authorList>
            <person name="Rumpho M.E."/>
            <person name="Worful J.M."/>
            <person name="Lee J."/>
            <person name="Kannan K."/>
            <person name="Tyler M.S."/>
            <person name="Bhattacharya D."/>
            <person name="Moustafa A."/>
            <person name="Manhart J.R."/>
        </authorList>
    </citation>
    <scope>NUCLEOTIDE SEQUENCE [LARGE SCALE GENOMIC DNA]</scope>
    <source>
        <strain>CCMP2940</strain>
    </source>
</reference>
<keyword evidence="8" id="KW-0150">Chloroplast</keyword>
<dbReference type="GO" id="GO:0009523">
    <property type="term" value="C:photosystem II"/>
    <property type="evidence" value="ECO:0007669"/>
    <property type="project" value="UniProtKB-KW"/>
</dbReference>
<keyword evidence="7" id="KW-0793">Thylakoid</keyword>
<evidence type="ECO:0000313" key="8">
    <source>
        <dbReference type="EMBL" id="ACF70985.1"/>
    </source>
</evidence>
<geneLocation type="chloroplast" evidence="8"/>
<evidence type="ECO:0000256" key="7">
    <source>
        <dbReference type="HAMAP-Rule" id="MF_01329"/>
    </source>
</evidence>
<keyword evidence="6 7" id="KW-0604">Photosystem II</keyword>
<dbReference type="RefSeq" id="YP_002327568.1">
    <property type="nucleotide sequence ID" value="NC_011600.1"/>
</dbReference>
<evidence type="ECO:0000256" key="4">
    <source>
        <dbReference type="ARBA" id="ARBA00022989"/>
    </source>
</evidence>
<evidence type="ECO:0000256" key="5">
    <source>
        <dbReference type="ARBA" id="ARBA00023136"/>
    </source>
</evidence>
<dbReference type="Pfam" id="PF05969">
    <property type="entry name" value="PSII_Ycf12"/>
    <property type="match status" value="1"/>
</dbReference>